<dbReference type="RefSeq" id="WP_110255425.1">
    <property type="nucleotide sequence ID" value="NZ_QJKB01000003.1"/>
</dbReference>
<dbReference type="AlphaFoldDB" id="A0A318JUM7"/>
<organism evidence="1 2">
    <name type="scientific">Undibacterium pigrum</name>
    <dbReference type="NCBI Taxonomy" id="401470"/>
    <lineage>
        <taxon>Bacteria</taxon>
        <taxon>Pseudomonadati</taxon>
        <taxon>Pseudomonadota</taxon>
        <taxon>Betaproteobacteria</taxon>
        <taxon>Burkholderiales</taxon>
        <taxon>Oxalobacteraceae</taxon>
        <taxon>Undibacterium</taxon>
    </lineage>
</organism>
<keyword evidence="2" id="KW-1185">Reference proteome</keyword>
<name>A0A318JUM7_9BURK</name>
<reference evidence="1 2" key="1">
    <citation type="submission" date="2018-05" db="EMBL/GenBank/DDBJ databases">
        <title>Genomic Encyclopedia of Type Strains, Phase IV (KMG-IV): sequencing the most valuable type-strain genomes for metagenomic binning, comparative biology and taxonomic classification.</title>
        <authorList>
            <person name="Goeker M."/>
        </authorList>
    </citation>
    <scope>NUCLEOTIDE SEQUENCE [LARGE SCALE GENOMIC DNA]</scope>
    <source>
        <strain evidence="1 2">DSM 19792</strain>
    </source>
</reference>
<dbReference type="Proteomes" id="UP000247792">
    <property type="component" value="Unassembled WGS sequence"/>
</dbReference>
<proteinExistence type="predicted"/>
<comment type="caution">
    <text evidence="1">The sequence shown here is derived from an EMBL/GenBank/DDBJ whole genome shotgun (WGS) entry which is preliminary data.</text>
</comment>
<gene>
    <name evidence="1" type="ORF">DFR42_103457</name>
</gene>
<dbReference type="EMBL" id="QJKB01000003">
    <property type="protein sequence ID" value="PXX44188.1"/>
    <property type="molecule type" value="Genomic_DNA"/>
</dbReference>
<sequence>MKRHYHYVGPTEIAEAVASIPEGTAILKVQDVLNWIKETKQYIDRYNSIIATFIIDQSGVLYLADRHSEHVACARGKPVLSAGEISLLIERNDIIVDSVTNQSTGYCPEPSSWLEVANALGNAGIAAPENFSISYEFRRCKNCHSINLVKDNVFQCVLCETDLPAFWNFAH</sequence>
<evidence type="ECO:0000313" key="1">
    <source>
        <dbReference type="EMBL" id="PXX44188.1"/>
    </source>
</evidence>
<evidence type="ECO:0000313" key="2">
    <source>
        <dbReference type="Proteomes" id="UP000247792"/>
    </source>
</evidence>
<protein>
    <submittedName>
        <fullName evidence="1">Uncharacterized protein</fullName>
    </submittedName>
</protein>
<accession>A0A318JUM7</accession>
<dbReference type="OrthoDB" id="189103at2"/>